<comment type="similarity">
    <text evidence="3">Belongs to the acetyltransferase family. RimJ subfamily.</text>
</comment>
<keyword evidence="2 5" id="KW-0012">Acyltransferase</keyword>
<dbReference type="EMBL" id="JBHUMX010000041">
    <property type="protein sequence ID" value="MFD2629894.1"/>
    <property type="molecule type" value="Genomic_DNA"/>
</dbReference>
<keyword evidence="1 5" id="KW-0808">Transferase</keyword>
<evidence type="ECO:0000313" key="6">
    <source>
        <dbReference type="Proteomes" id="UP001597451"/>
    </source>
</evidence>
<dbReference type="Gene3D" id="3.40.630.30">
    <property type="match status" value="1"/>
</dbReference>
<dbReference type="SUPFAM" id="SSF55729">
    <property type="entry name" value="Acyl-CoA N-acyltransferases (Nat)"/>
    <property type="match status" value="1"/>
</dbReference>
<evidence type="ECO:0000256" key="3">
    <source>
        <dbReference type="ARBA" id="ARBA00038502"/>
    </source>
</evidence>
<feature type="domain" description="N-acetyltransferase" evidence="4">
    <location>
        <begin position="35"/>
        <end position="174"/>
    </location>
</feature>
<comment type="caution">
    <text evidence="5">The sequence shown here is derived from an EMBL/GenBank/DDBJ whole genome shotgun (WGS) entry which is preliminary data.</text>
</comment>
<proteinExistence type="inferred from homology"/>
<dbReference type="InterPro" id="IPR016181">
    <property type="entry name" value="Acyl_CoA_acyltransferase"/>
</dbReference>
<evidence type="ECO:0000313" key="5">
    <source>
        <dbReference type="EMBL" id="MFD2629894.1"/>
    </source>
</evidence>
<dbReference type="PANTHER" id="PTHR43792:SF8">
    <property type="entry name" value="[RIBOSOMAL PROTEIN US5]-ALANINE N-ACETYLTRANSFERASE"/>
    <property type="match status" value="1"/>
</dbReference>
<keyword evidence="6" id="KW-1185">Reference proteome</keyword>
<dbReference type="Proteomes" id="UP001597451">
    <property type="component" value="Unassembled WGS sequence"/>
</dbReference>
<organism evidence="5 6">
    <name type="scientific">Oceanobacillus kapialis</name>
    <dbReference type="NCBI Taxonomy" id="481353"/>
    <lineage>
        <taxon>Bacteria</taxon>
        <taxon>Bacillati</taxon>
        <taxon>Bacillota</taxon>
        <taxon>Bacilli</taxon>
        <taxon>Bacillales</taxon>
        <taxon>Bacillaceae</taxon>
        <taxon>Oceanobacillus</taxon>
    </lineage>
</organism>
<accession>A0ABW5Q2Q0</accession>
<evidence type="ECO:0000256" key="1">
    <source>
        <dbReference type="ARBA" id="ARBA00022679"/>
    </source>
</evidence>
<dbReference type="Pfam" id="PF13302">
    <property type="entry name" value="Acetyltransf_3"/>
    <property type="match status" value="1"/>
</dbReference>
<evidence type="ECO:0000256" key="2">
    <source>
        <dbReference type="ARBA" id="ARBA00023315"/>
    </source>
</evidence>
<gene>
    <name evidence="5" type="ORF">ACFSUN_13985</name>
</gene>
<dbReference type="InterPro" id="IPR051531">
    <property type="entry name" value="N-acetyltransferase"/>
</dbReference>
<evidence type="ECO:0000259" key="4">
    <source>
        <dbReference type="PROSITE" id="PS51186"/>
    </source>
</evidence>
<dbReference type="EC" id="2.3.-.-" evidence="5"/>
<reference evidence="6" key="1">
    <citation type="journal article" date="2019" name="Int. J. Syst. Evol. Microbiol.">
        <title>The Global Catalogue of Microorganisms (GCM) 10K type strain sequencing project: providing services to taxonomists for standard genome sequencing and annotation.</title>
        <authorList>
            <consortium name="The Broad Institute Genomics Platform"/>
            <consortium name="The Broad Institute Genome Sequencing Center for Infectious Disease"/>
            <person name="Wu L."/>
            <person name="Ma J."/>
        </authorList>
    </citation>
    <scope>NUCLEOTIDE SEQUENCE [LARGE SCALE GENOMIC DNA]</scope>
    <source>
        <strain evidence="6">TISTR 1858</strain>
    </source>
</reference>
<dbReference type="GO" id="GO:0016746">
    <property type="term" value="F:acyltransferase activity"/>
    <property type="evidence" value="ECO:0007669"/>
    <property type="project" value="UniProtKB-KW"/>
</dbReference>
<dbReference type="PROSITE" id="PS51186">
    <property type="entry name" value="GNAT"/>
    <property type="match status" value="1"/>
</dbReference>
<name>A0ABW5Q2Q0_9BACI</name>
<dbReference type="RefSeq" id="WP_379562682.1">
    <property type="nucleotide sequence ID" value="NZ_JBHUMX010000041.1"/>
</dbReference>
<dbReference type="PANTHER" id="PTHR43792">
    <property type="entry name" value="GNAT FAMILY, PUTATIVE (AFU_ORTHOLOGUE AFUA_3G00765)-RELATED-RELATED"/>
    <property type="match status" value="1"/>
</dbReference>
<dbReference type="InterPro" id="IPR000182">
    <property type="entry name" value="GNAT_dom"/>
</dbReference>
<protein>
    <submittedName>
        <fullName evidence="5">GNAT family N-acetyltransferase</fullName>
        <ecNumber evidence="5">2.3.-.-</ecNumber>
    </submittedName>
</protein>
<sequence>MRYDSQQHTITSERLLLRLFEKADAETVASLCNNINIYKNTLHLPHPYFLNDAVVWIEPQRENYKADKFYEFAVTDKESGQIYGTIALSNNSAYQNGEIAYWIGEPYWGNGYATEAAEAMIQFAFEEKKYHKVFARYFKTNSASGKVLQKIGMKKEGTLKEHVRKDNRFKDLVYCGIVRGESTPEA</sequence>